<protein>
    <recommendedName>
        <fullName evidence="10">1-deoxy-D-xylulose-5-phosphate synthase</fullName>
        <ecNumber evidence="10">2.2.1.7</ecNumber>
    </recommendedName>
    <alternativeName>
        <fullName evidence="10">1-deoxyxylulose-5-phosphate synthase</fullName>
        <shortName evidence="10">DXP synthase</shortName>
        <shortName evidence="10">DXPS</shortName>
    </alternativeName>
</protein>
<dbReference type="Proteomes" id="UP000193355">
    <property type="component" value="Unassembled WGS sequence"/>
</dbReference>
<dbReference type="EMBL" id="FXBB01000001">
    <property type="protein sequence ID" value="SMG08801.1"/>
    <property type="molecule type" value="Genomic_DNA"/>
</dbReference>
<dbReference type="SUPFAM" id="SSF52922">
    <property type="entry name" value="TK C-terminal domain-like"/>
    <property type="match status" value="1"/>
</dbReference>
<comment type="pathway">
    <text evidence="1 10">Metabolic intermediate biosynthesis; 1-deoxy-D-xylulose 5-phosphate biosynthesis; 1-deoxy-D-xylulose 5-phosphate from D-glyceraldehyde 3-phosphate and pyruvate: step 1/1.</text>
</comment>
<dbReference type="RefSeq" id="WP_085543358.1">
    <property type="nucleotide sequence ID" value="NZ_FXBB01000001.1"/>
</dbReference>
<keyword evidence="4 10" id="KW-0808">Transferase</keyword>
<dbReference type="GO" id="GO:0005829">
    <property type="term" value="C:cytosol"/>
    <property type="evidence" value="ECO:0007669"/>
    <property type="project" value="TreeGrafter"/>
</dbReference>
<dbReference type="PANTHER" id="PTHR43322:SF5">
    <property type="entry name" value="1-DEOXY-D-XYLULOSE-5-PHOSPHATE SYNTHASE, CHLOROPLASTIC"/>
    <property type="match status" value="1"/>
</dbReference>
<feature type="domain" description="Transketolase-like pyrimidine-binding" evidence="11">
    <location>
        <begin position="309"/>
        <end position="472"/>
    </location>
</feature>
<feature type="binding site" evidence="10">
    <location>
        <position position="174"/>
    </location>
    <ligand>
        <name>thiamine diphosphate</name>
        <dbReference type="ChEBI" id="CHEBI:58937"/>
    </ligand>
</feature>
<feature type="binding site" evidence="10">
    <location>
        <begin position="114"/>
        <end position="116"/>
    </location>
    <ligand>
        <name>thiamine diphosphate</name>
        <dbReference type="ChEBI" id="CHEBI:58937"/>
    </ligand>
</feature>
<feature type="binding site" evidence="10">
    <location>
        <position position="73"/>
    </location>
    <ligand>
        <name>thiamine diphosphate</name>
        <dbReference type="ChEBI" id="CHEBI:58937"/>
    </ligand>
</feature>
<dbReference type="NCBIfam" id="TIGR00204">
    <property type="entry name" value="dxs"/>
    <property type="match status" value="1"/>
</dbReference>
<feature type="binding site" evidence="10">
    <location>
        <position position="145"/>
    </location>
    <ligand>
        <name>Mg(2+)</name>
        <dbReference type="ChEBI" id="CHEBI:18420"/>
    </ligand>
</feature>
<reference evidence="13" key="1">
    <citation type="submission" date="2017-04" db="EMBL/GenBank/DDBJ databases">
        <authorList>
            <person name="Varghese N."/>
            <person name="Submissions S."/>
        </authorList>
    </citation>
    <scope>NUCLEOTIDE SEQUENCE [LARGE SCALE GENOMIC DNA]</scope>
    <source>
        <strain evidence="13">USBA 82</strain>
    </source>
</reference>
<comment type="subunit">
    <text evidence="3 10">Homodimer.</text>
</comment>
<sequence length="621" mass="68160">MSLLENIEDFRQLKELNSNDLSVLCQDIRTLIADVIFRNGGHLASSLGTVELTVALLRNFNPLNDKIVFDVGHQTYPYKILTGRRDLFHTIRQFGGLSGFPKRNESPCDHFDVGHSSTSLSAALGYAKARDILKQDHHVVGVIGDGAIINGMAFEALNHLKDADTKVIYILNDNTMSISPRVGGAATHFAYLSTNPYYQKLKKAIKGCCKSLPKGESIESFLGNAKDQIKSLVKPDNIFNSLDIDYWGPFDGHSIEEMDLIFHLAKSFDRSVVIHLITQKGRGVEAAENEPSKYHGIGVAFSKEAPKSLSWSQAFANKVEKIAEKDPRVVALTPAMKEGSALNSFAARYPKRFFDVGIAEEHMMTLSAGMAAGGLRPVAFIYSTFLQRAMDQLSHDVCIQSLPVLIAVDRAGMIGEDGETHQGLSDITWCRSIPNLVFQAPRDLVDLEIMIDEAMKRSGATAIRYPRGSVIQALCRDNLKKTGGIKAEILYEPQGETLFIGIGKTVHFLNEARNEAIEKGFAEPGLMDLRTIAPLDWDTIDPLIMKGYRILIAEDGYLTGGIGEAIAARATEIGASCSIELMGVSDMFLPHGTVNDQWNLCGMTIDKAVAFCGEKTERKTG</sequence>
<comment type="function">
    <text evidence="10">Catalyzes the acyloin condensation reaction between C atoms 2 and 3 of pyruvate and glyceraldehyde 3-phosphate to yield 1-deoxy-D-xylulose-5-phosphate (DXP).</text>
</comment>
<dbReference type="GO" id="GO:0019288">
    <property type="term" value="P:isopentenyl diphosphate biosynthetic process, methylerythritol 4-phosphate pathway"/>
    <property type="evidence" value="ECO:0007669"/>
    <property type="project" value="TreeGrafter"/>
</dbReference>
<evidence type="ECO:0000256" key="6">
    <source>
        <dbReference type="ARBA" id="ARBA00022842"/>
    </source>
</evidence>
<dbReference type="SMART" id="SM00861">
    <property type="entry name" value="Transket_pyr"/>
    <property type="match status" value="1"/>
</dbReference>
<evidence type="ECO:0000256" key="8">
    <source>
        <dbReference type="ARBA" id="ARBA00023052"/>
    </source>
</evidence>
<evidence type="ECO:0000256" key="1">
    <source>
        <dbReference type="ARBA" id="ARBA00004980"/>
    </source>
</evidence>
<dbReference type="GO" id="GO:0030976">
    <property type="term" value="F:thiamine pyrophosphate binding"/>
    <property type="evidence" value="ECO:0007669"/>
    <property type="project" value="UniProtKB-UniRule"/>
</dbReference>
<dbReference type="InterPro" id="IPR005477">
    <property type="entry name" value="Dxylulose-5-P_synthase"/>
</dbReference>
<comment type="caution">
    <text evidence="10">Lacks conserved residue(s) required for the propagation of feature annotation.</text>
</comment>
<accession>A0A1X7I4Z1</accession>
<evidence type="ECO:0000259" key="11">
    <source>
        <dbReference type="SMART" id="SM00861"/>
    </source>
</evidence>
<dbReference type="SUPFAM" id="SSF52518">
    <property type="entry name" value="Thiamin diphosphate-binding fold (THDP-binding)"/>
    <property type="match status" value="1"/>
</dbReference>
<dbReference type="GO" id="GO:0016114">
    <property type="term" value="P:terpenoid biosynthetic process"/>
    <property type="evidence" value="ECO:0007669"/>
    <property type="project" value="UniProtKB-UniRule"/>
</dbReference>
<organism evidence="12 13">
    <name type="scientific">Dethiosulfovibrio salsuginis</name>
    <dbReference type="NCBI Taxonomy" id="561720"/>
    <lineage>
        <taxon>Bacteria</taxon>
        <taxon>Thermotogati</taxon>
        <taxon>Synergistota</taxon>
        <taxon>Synergistia</taxon>
        <taxon>Synergistales</taxon>
        <taxon>Dethiosulfovibrionaceae</taxon>
        <taxon>Dethiosulfovibrio</taxon>
    </lineage>
</organism>
<keyword evidence="9 10" id="KW-0414">Isoprene biosynthesis</keyword>
<dbReference type="UniPathway" id="UPA00064">
    <property type="reaction ID" value="UER00091"/>
</dbReference>
<dbReference type="InterPro" id="IPR009014">
    <property type="entry name" value="Transketo_C/PFOR_II"/>
</dbReference>
<evidence type="ECO:0000256" key="9">
    <source>
        <dbReference type="ARBA" id="ARBA00023229"/>
    </source>
</evidence>
<comment type="catalytic activity">
    <reaction evidence="10">
        <text>D-glyceraldehyde 3-phosphate + pyruvate + H(+) = 1-deoxy-D-xylulose 5-phosphate + CO2</text>
        <dbReference type="Rhea" id="RHEA:12605"/>
        <dbReference type="ChEBI" id="CHEBI:15361"/>
        <dbReference type="ChEBI" id="CHEBI:15378"/>
        <dbReference type="ChEBI" id="CHEBI:16526"/>
        <dbReference type="ChEBI" id="CHEBI:57792"/>
        <dbReference type="ChEBI" id="CHEBI:59776"/>
        <dbReference type="EC" id="2.2.1.7"/>
    </reaction>
</comment>
<dbReference type="NCBIfam" id="NF003933">
    <property type="entry name" value="PRK05444.2-2"/>
    <property type="match status" value="1"/>
</dbReference>
<dbReference type="GO" id="GO:0009228">
    <property type="term" value="P:thiamine biosynthetic process"/>
    <property type="evidence" value="ECO:0007669"/>
    <property type="project" value="UniProtKB-UniRule"/>
</dbReference>
<comment type="cofactor">
    <cofactor evidence="10">
        <name>Mg(2+)</name>
        <dbReference type="ChEBI" id="CHEBI:18420"/>
    </cofactor>
    <text evidence="10">Binds 1 Mg(2+) ion per subunit.</text>
</comment>
<evidence type="ECO:0000256" key="5">
    <source>
        <dbReference type="ARBA" id="ARBA00022723"/>
    </source>
</evidence>
<dbReference type="InterPro" id="IPR033248">
    <property type="entry name" value="Transketolase_C"/>
</dbReference>
<dbReference type="InterPro" id="IPR049557">
    <property type="entry name" value="Transketolase_CS"/>
</dbReference>
<dbReference type="Pfam" id="PF02780">
    <property type="entry name" value="Transketolase_C"/>
    <property type="match status" value="1"/>
</dbReference>
<dbReference type="EC" id="2.2.1.7" evidence="10"/>
<feature type="binding site" evidence="10">
    <location>
        <begin position="146"/>
        <end position="147"/>
    </location>
    <ligand>
        <name>thiamine diphosphate</name>
        <dbReference type="ChEBI" id="CHEBI:58937"/>
    </ligand>
</feature>
<dbReference type="Pfam" id="PF02779">
    <property type="entry name" value="Transket_pyr"/>
    <property type="match status" value="1"/>
</dbReference>
<evidence type="ECO:0000256" key="10">
    <source>
        <dbReference type="HAMAP-Rule" id="MF_00315"/>
    </source>
</evidence>
<keyword evidence="13" id="KW-1185">Reference proteome</keyword>
<dbReference type="STRING" id="561720.SAMN06275492_10157"/>
<evidence type="ECO:0000256" key="4">
    <source>
        <dbReference type="ARBA" id="ARBA00022679"/>
    </source>
</evidence>
<dbReference type="OrthoDB" id="9803371at2"/>
<dbReference type="Gene3D" id="3.40.50.970">
    <property type="match status" value="2"/>
</dbReference>
<dbReference type="CDD" id="cd07033">
    <property type="entry name" value="TPP_PYR_DXS_TK_like"/>
    <property type="match status" value="1"/>
</dbReference>
<evidence type="ECO:0000256" key="3">
    <source>
        <dbReference type="ARBA" id="ARBA00011738"/>
    </source>
</evidence>
<feature type="binding site" evidence="10">
    <location>
        <position position="174"/>
    </location>
    <ligand>
        <name>Mg(2+)</name>
        <dbReference type="ChEBI" id="CHEBI:18420"/>
    </ligand>
</feature>
<keyword evidence="8 10" id="KW-0786">Thiamine pyrophosphate</keyword>
<gene>
    <name evidence="10" type="primary">dxs</name>
    <name evidence="12" type="ORF">SAMN06275492_10157</name>
</gene>
<comment type="cofactor">
    <cofactor evidence="10">
        <name>thiamine diphosphate</name>
        <dbReference type="ChEBI" id="CHEBI:58937"/>
    </cofactor>
    <text evidence="10">Binds 1 thiamine pyrophosphate per subunit.</text>
</comment>
<keyword evidence="6 10" id="KW-0460">Magnesium</keyword>
<comment type="similarity">
    <text evidence="2 10">Belongs to the transketolase family. DXPS subfamily.</text>
</comment>
<evidence type="ECO:0000313" key="13">
    <source>
        <dbReference type="Proteomes" id="UP000193355"/>
    </source>
</evidence>
<dbReference type="GO" id="GO:0008661">
    <property type="term" value="F:1-deoxy-D-xylulose-5-phosphate synthase activity"/>
    <property type="evidence" value="ECO:0007669"/>
    <property type="project" value="UniProtKB-UniRule"/>
</dbReference>
<keyword evidence="5 10" id="KW-0479">Metal-binding</keyword>
<dbReference type="AlphaFoldDB" id="A0A1X7I4Z1"/>
<dbReference type="InterPro" id="IPR029061">
    <property type="entry name" value="THDP-binding"/>
</dbReference>
<feature type="binding site" evidence="10">
    <location>
        <position position="360"/>
    </location>
    <ligand>
        <name>thiamine diphosphate</name>
        <dbReference type="ChEBI" id="CHEBI:58937"/>
    </ligand>
</feature>
<dbReference type="PROSITE" id="PS00801">
    <property type="entry name" value="TRANSKETOLASE_1"/>
    <property type="match status" value="1"/>
</dbReference>
<evidence type="ECO:0000256" key="7">
    <source>
        <dbReference type="ARBA" id="ARBA00022977"/>
    </source>
</evidence>
<dbReference type="Pfam" id="PF13292">
    <property type="entry name" value="DXP_synthase_N"/>
    <property type="match status" value="1"/>
</dbReference>
<proteinExistence type="inferred from homology"/>
<dbReference type="Gene3D" id="3.40.50.920">
    <property type="match status" value="1"/>
</dbReference>
<evidence type="ECO:0000256" key="2">
    <source>
        <dbReference type="ARBA" id="ARBA00011081"/>
    </source>
</evidence>
<dbReference type="GO" id="GO:0000287">
    <property type="term" value="F:magnesium ion binding"/>
    <property type="evidence" value="ECO:0007669"/>
    <property type="project" value="UniProtKB-UniRule"/>
</dbReference>
<dbReference type="PANTHER" id="PTHR43322">
    <property type="entry name" value="1-D-DEOXYXYLULOSE 5-PHOSPHATE SYNTHASE-RELATED"/>
    <property type="match status" value="1"/>
</dbReference>
<dbReference type="HAMAP" id="MF_00315">
    <property type="entry name" value="DXP_synth"/>
    <property type="match status" value="1"/>
</dbReference>
<dbReference type="CDD" id="cd02007">
    <property type="entry name" value="TPP_DXS"/>
    <property type="match status" value="1"/>
</dbReference>
<evidence type="ECO:0000313" key="12">
    <source>
        <dbReference type="EMBL" id="SMG08801.1"/>
    </source>
</evidence>
<keyword evidence="7 10" id="KW-0784">Thiamine biosynthesis</keyword>
<dbReference type="InterPro" id="IPR005475">
    <property type="entry name" value="Transketolase-like_Pyr-bd"/>
</dbReference>
<name>A0A1X7I4Z1_9BACT</name>